<dbReference type="InterPro" id="IPR052774">
    <property type="entry name" value="Celegans_DevNeuronal_Protein"/>
</dbReference>
<dbReference type="SMART" id="SM00241">
    <property type="entry name" value="ZP"/>
    <property type="match status" value="1"/>
</dbReference>
<dbReference type="Proteomes" id="UP000887540">
    <property type="component" value="Unplaced"/>
</dbReference>
<dbReference type="GO" id="GO:0009653">
    <property type="term" value="P:anatomical structure morphogenesis"/>
    <property type="evidence" value="ECO:0007669"/>
    <property type="project" value="TreeGrafter"/>
</dbReference>
<dbReference type="PANTHER" id="PTHR47327:SF6">
    <property type="entry name" value="PROTEIN LET-653"/>
    <property type="match status" value="1"/>
</dbReference>
<reference evidence="4" key="1">
    <citation type="submission" date="2022-11" db="UniProtKB">
        <authorList>
            <consortium name="WormBaseParasite"/>
        </authorList>
    </citation>
    <scope>IDENTIFICATION</scope>
</reference>
<feature type="compositionally biased region" description="Pro residues" evidence="1">
    <location>
        <begin position="917"/>
        <end position="928"/>
    </location>
</feature>
<sequence>MIQSIIPLKANVVQRNVYKKEPLSASRRPKMLGSTWKNIFILLYFLNGLVSRLCYAKNTCNSIFVRWPRVRLNLNPAVDGAFSYPACKSACVHDEDPVKAGSSQQCSAFNHKNGPNQFTHHCQIYPKDQVQHIDGYVEADDRYSFYWKYCVDSERTCAGEYAFTFLSDRYMAAQEVIRVYYSKTLEDCLAECLNEKSFLCRSVSFNRTDGGCHLSMQNQLSKPALLKLNNNPNFRIDYYENNCFNNSFTFDYKCEKEGIRVFVDSKFPYSGALYGLYDFFTCRVEPKESRKFEYMFPYPTVSKNCSDSIRYKGSEMILEVVLSTDGIEPLYFITPDDLTYQARCPIQIEVVETTNNIEENNIDSTALNVLENSGKENTDTSAQNLVKMLTETALIKSQKIQMDVANATKLPETTMKTLKPFTKDVFALPLNPKFTTTKQPEDTTTTILSSTLTTEQRSTPISDTTITSTTNQETTSTPISKLSTTSTVLSTLSTTPSPQKSQTPTKSTNIIDANETKSKSSEVSKPKTFQIVEEGFINTVKIDFSTKKSTSEEIEKTTVEPKLAEKTVTKSSETTVSSTTFTTPLSEIQASTSFPPENNKSFEKSEILQGPSLKFKFRTAQEISTPESSSSSSPSLTTPSTTIEPSSKSSTIVSTVTTILPTSKLSTSSEKVSTTSSTNQTSTSSTTTSSNKILLKSTIYAITPDFLVDSKITTKRAIPVTTIPRFPGVSRLTGVRNFFTPAPFSPPITHMTNFPLVKQHSYALLTTTKPFRFSTHISFPVKGGIGIGSVKELGESKNKDVLEGHGDDPNFSTLAESTASPTTTREPTTTNPTTTPTTITTTTTKKVTITSPTTTSTTPSTTTSTTTTSTSTTTTPKPTTTPSTTSTTTTKTTTSTSPTPPPTTSTSVLTTTWKAKPPAPEAPVAPPGIGIPPHLRFINENGTLTRQPQPPGNKKPNEAVMFDIFHHGQPAEAVVVGSRITLSFTPYYAIPPAFMHISGCQVEPIASLYEWEKEPLAIVKEGCQSDHVGLVCPPQKTDYGIRVMVEAFRYQSTTQIQYTCLIRVCPFAPCPQTTCPTVEGCPGEQASGLLSPLFNLRSKRDESLAQLRARWAGTPYYQEPLTLPNQPPERMSSTLRQQLMLLGGDHIVRKRLIVVNSEEELQFFVRTGEIPPNQIR</sequence>
<feature type="compositionally biased region" description="Low complexity" evidence="1">
    <location>
        <begin position="904"/>
        <end position="916"/>
    </location>
</feature>
<feature type="compositionally biased region" description="Polar residues" evidence="1">
    <location>
        <begin position="584"/>
        <end position="599"/>
    </location>
</feature>
<evidence type="ECO:0000313" key="3">
    <source>
        <dbReference type="Proteomes" id="UP000887540"/>
    </source>
</evidence>
<feature type="region of interest" description="Disordered" evidence="1">
    <location>
        <begin position="621"/>
        <end position="649"/>
    </location>
</feature>
<dbReference type="SUPFAM" id="SSF57414">
    <property type="entry name" value="Hairpin loop containing domain-like"/>
    <property type="match status" value="1"/>
</dbReference>
<feature type="domain" description="Apple" evidence="2">
    <location>
        <begin position="60"/>
        <end position="150"/>
    </location>
</feature>
<dbReference type="Pfam" id="PF00024">
    <property type="entry name" value="PAN_1"/>
    <property type="match status" value="1"/>
</dbReference>
<feature type="compositionally biased region" description="Basic and acidic residues" evidence="1">
    <location>
        <begin position="514"/>
        <end position="523"/>
    </location>
</feature>
<organism evidence="3 4">
    <name type="scientific">Acrobeloides nanus</name>
    <dbReference type="NCBI Taxonomy" id="290746"/>
    <lineage>
        <taxon>Eukaryota</taxon>
        <taxon>Metazoa</taxon>
        <taxon>Ecdysozoa</taxon>
        <taxon>Nematoda</taxon>
        <taxon>Chromadorea</taxon>
        <taxon>Rhabditida</taxon>
        <taxon>Tylenchina</taxon>
        <taxon>Cephalobomorpha</taxon>
        <taxon>Cephaloboidea</taxon>
        <taxon>Cephalobidae</taxon>
        <taxon>Acrobeloides</taxon>
    </lineage>
</organism>
<feature type="compositionally biased region" description="Low complexity" evidence="1">
    <location>
        <begin position="569"/>
        <end position="583"/>
    </location>
</feature>
<proteinExistence type="predicted"/>
<feature type="region of interest" description="Disordered" evidence="1">
    <location>
        <begin position="799"/>
        <end position="928"/>
    </location>
</feature>
<dbReference type="InterPro" id="IPR003609">
    <property type="entry name" value="Pan_app"/>
</dbReference>
<evidence type="ECO:0000259" key="2">
    <source>
        <dbReference type="PROSITE" id="PS50948"/>
    </source>
</evidence>
<keyword evidence="3" id="KW-1185">Reference proteome</keyword>
<dbReference type="SMART" id="SM00473">
    <property type="entry name" value="PAN_AP"/>
    <property type="match status" value="2"/>
</dbReference>
<dbReference type="PROSITE" id="PS50948">
    <property type="entry name" value="PAN"/>
    <property type="match status" value="2"/>
</dbReference>
<dbReference type="Gene3D" id="3.50.4.10">
    <property type="entry name" value="Hepatocyte Growth Factor"/>
    <property type="match status" value="1"/>
</dbReference>
<evidence type="ECO:0000256" key="1">
    <source>
        <dbReference type="SAM" id="MobiDB-lite"/>
    </source>
</evidence>
<protein>
    <submittedName>
        <fullName evidence="4">Apple domain-containing protein</fullName>
    </submittedName>
</protein>
<dbReference type="AlphaFoldDB" id="A0A914C3B0"/>
<accession>A0A914C3B0</accession>
<feature type="compositionally biased region" description="Low complexity" evidence="1">
    <location>
        <begin position="436"/>
        <end position="508"/>
    </location>
</feature>
<dbReference type="WBParaSite" id="ACRNAN_Path_194.g681.t1">
    <property type="protein sequence ID" value="ACRNAN_Path_194.g681.t1"/>
    <property type="gene ID" value="ACRNAN_Path_194.g681"/>
</dbReference>
<dbReference type="CDD" id="cd01099">
    <property type="entry name" value="PAN_AP_HGF"/>
    <property type="match status" value="1"/>
</dbReference>
<feature type="compositionally biased region" description="Low complexity" evidence="1">
    <location>
        <begin position="622"/>
        <end position="649"/>
    </location>
</feature>
<feature type="compositionally biased region" description="Low complexity" evidence="1">
    <location>
        <begin position="817"/>
        <end position="897"/>
    </location>
</feature>
<name>A0A914C3B0_9BILA</name>
<feature type="compositionally biased region" description="Basic and acidic residues" evidence="1">
    <location>
        <begin position="799"/>
        <end position="808"/>
    </location>
</feature>
<feature type="domain" description="Apple" evidence="2">
    <location>
        <begin position="157"/>
        <end position="243"/>
    </location>
</feature>
<feature type="region of interest" description="Disordered" evidence="1">
    <location>
        <begin position="436"/>
        <end position="523"/>
    </location>
</feature>
<feature type="region of interest" description="Disordered" evidence="1">
    <location>
        <begin position="664"/>
        <end position="688"/>
    </location>
</feature>
<feature type="region of interest" description="Disordered" evidence="1">
    <location>
        <begin position="565"/>
        <end position="605"/>
    </location>
</feature>
<dbReference type="PANTHER" id="PTHR47327">
    <property type="entry name" value="FI18240P1-RELATED"/>
    <property type="match status" value="1"/>
</dbReference>
<dbReference type="InterPro" id="IPR001507">
    <property type="entry name" value="ZP_dom"/>
</dbReference>
<evidence type="ECO:0000313" key="4">
    <source>
        <dbReference type="WBParaSite" id="ACRNAN_Path_194.g681.t1"/>
    </source>
</evidence>